<dbReference type="PROSITE" id="PS01234">
    <property type="entry name" value="GATB"/>
    <property type="match status" value="1"/>
</dbReference>
<comment type="catalytic activity">
    <reaction evidence="10 11">
        <text>L-glutamyl-tRNA(Gln) + L-glutamine + ATP + H2O = L-glutaminyl-tRNA(Gln) + L-glutamate + ADP + phosphate + H(+)</text>
        <dbReference type="Rhea" id="RHEA:17521"/>
        <dbReference type="Rhea" id="RHEA-COMP:9681"/>
        <dbReference type="Rhea" id="RHEA-COMP:9684"/>
        <dbReference type="ChEBI" id="CHEBI:15377"/>
        <dbReference type="ChEBI" id="CHEBI:15378"/>
        <dbReference type="ChEBI" id="CHEBI:29985"/>
        <dbReference type="ChEBI" id="CHEBI:30616"/>
        <dbReference type="ChEBI" id="CHEBI:43474"/>
        <dbReference type="ChEBI" id="CHEBI:58359"/>
        <dbReference type="ChEBI" id="CHEBI:78520"/>
        <dbReference type="ChEBI" id="CHEBI:78521"/>
        <dbReference type="ChEBI" id="CHEBI:456216"/>
    </reaction>
</comment>
<evidence type="ECO:0000256" key="6">
    <source>
        <dbReference type="ARBA" id="ARBA00022840"/>
    </source>
</evidence>
<evidence type="ECO:0000256" key="8">
    <source>
        <dbReference type="ARBA" id="ARBA00024799"/>
    </source>
</evidence>
<keyword evidence="13" id="KW-0808">Transferase</keyword>
<reference evidence="13 14" key="1">
    <citation type="submission" date="2015-11" db="EMBL/GenBank/DDBJ databases">
        <title>Genomic analysis of 38 Legionella species identifies large and diverse effector repertoires.</title>
        <authorList>
            <person name="Burstein D."/>
            <person name="Amaro F."/>
            <person name="Zusman T."/>
            <person name="Lifshitz Z."/>
            <person name="Cohen O."/>
            <person name="Gilbert J.A."/>
            <person name="Pupko T."/>
            <person name="Shuman H.A."/>
            <person name="Segal G."/>
        </authorList>
    </citation>
    <scope>NUCLEOTIDE SEQUENCE [LARGE SCALE GENOMIC DNA]</scope>
    <source>
        <strain evidence="13 14">ATCC 49180</strain>
    </source>
</reference>
<dbReference type="InterPro" id="IPR006075">
    <property type="entry name" value="Asn/Gln-tRNA_Trfase_suB/E_cat"/>
</dbReference>
<dbReference type="AlphaFoldDB" id="A0A0W0ZWG5"/>
<proteinExistence type="inferred from homology"/>
<dbReference type="STRING" id="40335.Ltuc_1331"/>
<dbReference type="InterPro" id="IPR004413">
    <property type="entry name" value="GatB"/>
</dbReference>
<feature type="domain" description="Asn/Gln amidotransferase" evidence="12">
    <location>
        <begin position="328"/>
        <end position="476"/>
    </location>
</feature>
<keyword evidence="6 11" id="KW-0067">ATP-binding</keyword>
<dbReference type="GO" id="GO:0016740">
    <property type="term" value="F:transferase activity"/>
    <property type="evidence" value="ECO:0007669"/>
    <property type="project" value="UniProtKB-KW"/>
</dbReference>
<evidence type="ECO:0000256" key="4">
    <source>
        <dbReference type="ARBA" id="ARBA00022598"/>
    </source>
</evidence>
<evidence type="ECO:0000256" key="10">
    <source>
        <dbReference type="ARBA" id="ARBA00047913"/>
    </source>
</evidence>
<evidence type="ECO:0000256" key="7">
    <source>
        <dbReference type="ARBA" id="ARBA00022917"/>
    </source>
</evidence>
<dbReference type="NCBIfam" id="NF004012">
    <property type="entry name" value="PRK05477.1-2"/>
    <property type="match status" value="1"/>
</dbReference>
<evidence type="ECO:0000256" key="2">
    <source>
        <dbReference type="ARBA" id="ARBA00011123"/>
    </source>
</evidence>
<dbReference type="InterPro" id="IPR018027">
    <property type="entry name" value="Asn/Gln_amidotransferase"/>
</dbReference>
<dbReference type="GO" id="GO:0050566">
    <property type="term" value="F:asparaginyl-tRNA synthase (glutamine-hydrolyzing) activity"/>
    <property type="evidence" value="ECO:0007669"/>
    <property type="project" value="RHEA"/>
</dbReference>
<dbReference type="InterPro" id="IPR014746">
    <property type="entry name" value="Gln_synth/guanido_kin_cat_dom"/>
</dbReference>
<dbReference type="NCBIfam" id="TIGR00133">
    <property type="entry name" value="gatB"/>
    <property type="match status" value="1"/>
</dbReference>
<comment type="subunit">
    <text evidence="2 11">Heterotrimer of A, B and C subunits.</text>
</comment>
<dbReference type="Gene3D" id="1.10.10.410">
    <property type="match status" value="1"/>
</dbReference>
<dbReference type="GO" id="GO:0050567">
    <property type="term" value="F:glutaminyl-tRNA synthase (glutamine-hydrolyzing) activity"/>
    <property type="evidence" value="ECO:0007669"/>
    <property type="project" value="UniProtKB-UniRule"/>
</dbReference>
<evidence type="ECO:0000313" key="14">
    <source>
        <dbReference type="Proteomes" id="UP000054693"/>
    </source>
</evidence>
<dbReference type="InterPro" id="IPR017958">
    <property type="entry name" value="Gln-tRNA_amidoTrfase_suB_CS"/>
</dbReference>
<evidence type="ECO:0000256" key="9">
    <source>
        <dbReference type="ARBA" id="ARBA00047380"/>
    </source>
</evidence>
<dbReference type="OrthoDB" id="9804078at2"/>
<evidence type="ECO:0000313" key="13">
    <source>
        <dbReference type="EMBL" id="KTD73484.1"/>
    </source>
</evidence>
<dbReference type="GO" id="GO:0005524">
    <property type="term" value="F:ATP binding"/>
    <property type="evidence" value="ECO:0007669"/>
    <property type="project" value="UniProtKB-KW"/>
</dbReference>
<dbReference type="SUPFAM" id="SSF55931">
    <property type="entry name" value="Glutamine synthetase/guanido kinase"/>
    <property type="match status" value="1"/>
</dbReference>
<dbReference type="EMBL" id="LNZA01000001">
    <property type="protein sequence ID" value="KTD73484.1"/>
    <property type="molecule type" value="Genomic_DNA"/>
</dbReference>
<dbReference type="SUPFAM" id="SSF89095">
    <property type="entry name" value="GatB/YqeY motif"/>
    <property type="match status" value="1"/>
</dbReference>
<comment type="caution">
    <text evidence="13">The sequence shown here is derived from an EMBL/GenBank/DDBJ whole genome shotgun (WGS) entry which is preliminary data.</text>
</comment>
<dbReference type="HAMAP" id="MF_00121">
    <property type="entry name" value="GatB"/>
    <property type="match status" value="1"/>
</dbReference>
<evidence type="ECO:0000256" key="1">
    <source>
        <dbReference type="ARBA" id="ARBA00005306"/>
    </source>
</evidence>
<dbReference type="RefSeq" id="WP_058520518.1">
    <property type="nucleotide sequence ID" value="NZ_CAAAIP010000001.1"/>
</dbReference>
<dbReference type="Proteomes" id="UP000054693">
    <property type="component" value="Unassembled WGS sequence"/>
</dbReference>
<evidence type="ECO:0000259" key="12">
    <source>
        <dbReference type="SMART" id="SM00845"/>
    </source>
</evidence>
<gene>
    <name evidence="11 13" type="primary">gatB</name>
    <name evidence="13" type="ORF">Ltuc_1331</name>
</gene>
<dbReference type="NCBIfam" id="NF004014">
    <property type="entry name" value="PRK05477.1-4"/>
    <property type="match status" value="1"/>
</dbReference>
<keyword evidence="4 11" id="KW-0436">Ligase</keyword>
<comment type="similarity">
    <text evidence="1 11">Belongs to the GatB/GatE family. GatB subfamily.</text>
</comment>
<dbReference type="InterPro" id="IPR017959">
    <property type="entry name" value="Asn/Gln-tRNA_amidoTrfase_suB/E"/>
</dbReference>
<dbReference type="PANTHER" id="PTHR11659">
    <property type="entry name" value="GLUTAMYL-TRNA GLN AMIDOTRANSFERASE SUBUNIT B MITOCHONDRIAL AND PROKARYOTIC PET112-RELATED"/>
    <property type="match status" value="1"/>
</dbReference>
<comment type="function">
    <text evidence="8 11">Allows the formation of correctly charged Asn-tRNA(Asn) or Gln-tRNA(Gln) through the transamidation of misacylated Asp-tRNA(Asn) or Glu-tRNA(Gln) in organisms which lack either or both of asparaginyl-tRNA or glutaminyl-tRNA synthetases. The reaction takes place in the presence of glutamine and ATP through an activated phospho-Asp-tRNA(Asn) or phospho-Glu-tRNA(Gln).</text>
</comment>
<accession>A0A0W0ZWG5</accession>
<evidence type="ECO:0000256" key="3">
    <source>
        <dbReference type="ARBA" id="ARBA00016923"/>
    </source>
</evidence>
<keyword evidence="7 11" id="KW-0648">Protein biosynthesis</keyword>
<dbReference type="SMART" id="SM00845">
    <property type="entry name" value="GatB_Yqey"/>
    <property type="match status" value="1"/>
</dbReference>
<dbReference type="FunFam" id="1.10.10.410:FF:000001">
    <property type="entry name" value="Aspartyl/glutamyl-tRNA(Asn/Gln) amidotransferase subunit B"/>
    <property type="match status" value="1"/>
</dbReference>
<dbReference type="InterPro" id="IPR003789">
    <property type="entry name" value="Asn/Gln_tRNA_amidoTrase-B-like"/>
</dbReference>
<evidence type="ECO:0000256" key="11">
    <source>
        <dbReference type="HAMAP-Rule" id="MF_00121"/>
    </source>
</evidence>
<dbReference type="InterPro" id="IPR023168">
    <property type="entry name" value="GatB_Yqey_C_2"/>
</dbReference>
<comment type="catalytic activity">
    <reaction evidence="9 11">
        <text>L-aspartyl-tRNA(Asn) + L-glutamine + ATP + H2O = L-asparaginyl-tRNA(Asn) + L-glutamate + ADP + phosphate + 2 H(+)</text>
        <dbReference type="Rhea" id="RHEA:14513"/>
        <dbReference type="Rhea" id="RHEA-COMP:9674"/>
        <dbReference type="Rhea" id="RHEA-COMP:9677"/>
        <dbReference type="ChEBI" id="CHEBI:15377"/>
        <dbReference type="ChEBI" id="CHEBI:15378"/>
        <dbReference type="ChEBI" id="CHEBI:29985"/>
        <dbReference type="ChEBI" id="CHEBI:30616"/>
        <dbReference type="ChEBI" id="CHEBI:43474"/>
        <dbReference type="ChEBI" id="CHEBI:58359"/>
        <dbReference type="ChEBI" id="CHEBI:78515"/>
        <dbReference type="ChEBI" id="CHEBI:78516"/>
        <dbReference type="ChEBI" id="CHEBI:456216"/>
    </reaction>
</comment>
<dbReference type="PANTHER" id="PTHR11659:SF0">
    <property type="entry name" value="GLUTAMYL-TRNA(GLN) AMIDOTRANSFERASE SUBUNIT B, MITOCHONDRIAL"/>
    <property type="match status" value="1"/>
</dbReference>
<sequence length="482" mass="54386">MEWDTVIGLEVHIQLKTKSKLFSGAATAFGSAPNSQTCFIDAGFPGVLPVLNQEAVIMAIQFGLAIQADINDQSVFERKNYFYPDLPKGYQISQFQKPIVSNGKLVITLNDGTEKEVMIVRAHLEEDAGKSLHGVHSGYSGIDLNRAGTPLLEIVTAPCLFSSYEAVSYLKKLHQLVQFLGICDGNMQEGNFRCDVNLSLKPRGSSVLGTRTELKNLNSFRFIEKAIAYEQARHQDILETGQHIIQETRLYNPDTHTTHAMRSKENENDYRYFPDPDLLPIQITRFLIAEVKNNLPDLPEKIHAELKNTPSLNEEDINFILSSPPAYQFFKSIKARCRAPEKMIINWLKGQYAAALNEENLTFDTPRISAELMANLLNKLHDATISLNNARAIFAFLWAGEKDIDAIIEREGYQQIDDTAVWEEMIIQLIQQHPEQTADYRAGKEKLLAFFVGQIMKQTKGKANPEQINNLLKKHLTGNESF</sequence>
<keyword evidence="5 11" id="KW-0547">Nucleotide-binding</keyword>
<dbReference type="GO" id="GO:0070681">
    <property type="term" value="P:glutaminyl-tRNAGln biosynthesis via transamidation"/>
    <property type="evidence" value="ECO:0007669"/>
    <property type="project" value="TreeGrafter"/>
</dbReference>
<dbReference type="Pfam" id="PF02934">
    <property type="entry name" value="GatB_N"/>
    <property type="match status" value="1"/>
</dbReference>
<dbReference type="Pfam" id="PF02637">
    <property type="entry name" value="GatB_Yqey"/>
    <property type="match status" value="1"/>
</dbReference>
<dbReference type="PATRIC" id="fig|40335.7.peg.1414"/>
<keyword evidence="14" id="KW-1185">Reference proteome</keyword>
<protein>
    <recommendedName>
        <fullName evidence="3 11">Aspartyl/glutamyl-tRNA(Asn/Gln) amidotransferase subunit B</fullName>
        <shortName evidence="11">Asp/Glu-ADT subunit B</shortName>
        <ecNumber evidence="11">6.3.5.-</ecNumber>
    </recommendedName>
</protein>
<dbReference type="GO" id="GO:0006412">
    <property type="term" value="P:translation"/>
    <property type="evidence" value="ECO:0007669"/>
    <property type="project" value="UniProtKB-UniRule"/>
</dbReference>
<organism evidence="13 14">
    <name type="scientific">Legionella tucsonensis</name>
    <dbReference type="NCBI Taxonomy" id="40335"/>
    <lineage>
        <taxon>Bacteria</taxon>
        <taxon>Pseudomonadati</taxon>
        <taxon>Pseudomonadota</taxon>
        <taxon>Gammaproteobacteria</taxon>
        <taxon>Legionellales</taxon>
        <taxon>Legionellaceae</taxon>
        <taxon>Legionella</taxon>
    </lineage>
</organism>
<name>A0A0W0ZWG5_9GAMM</name>
<evidence type="ECO:0000256" key="5">
    <source>
        <dbReference type="ARBA" id="ARBA00022741"/>
    </source>
</evidence>
<dbReference type="EC" id="6.3.5.-" evidence="11"/>